<comment type="caution">
    <text evidence="1">The sequence shown here is derived from an EMBL/GenBank/DDBJ whole genome shotgun (WGS) entry which is preliminary data.</text>
</comment>
<dbReference type="RefSeq" id="WP_206573536.1">
    <property type="nucleotide sequence ID" value="NZ_JAFKCV010000004.1"/>
</dbReference>
<dbReference type="EMBL" id="JAFKCV010000004">
    <property type="protein sequence ID" value="MBN7825428.1"/>
    <property type="molecule type" value="Genomic_DNA"/>
</dbReference>
<gene>
    <name evidence="1" type="ORF">J0A66_09365</name>
</gene>
<dbReference type="Proteomes" id="UP000664654">
    <property type="component" value="Unassembled WGS sequence"/>
</dbReference>
<reference evidence="1" key="1">
    <citation type="submission" date="2021-03" db="EMBL/GenBank/DDBJ databases">
        <title>novel species isolated from a fishpond in China.</title>
        <authorList>
            <person name="Lu H."/>
            <person name="Cai Z."/>
        </authorList>
    </citation>
    <scope>NUCLEOTIDE SEQUENCE</scope>
    <source>
        <strain evidence="1">JCM 30855</strain>
    </source>
</reference>
<evidence type="ECO:0000313" key="1">
    <source>
        <dbReference type="EMBL" id="MBN7825428.1"/>
    </source>
</evidence>
<dbReference type="GO" id="GO:0043448">
    <property type="term" value="P:alkane catabolic process"/>
    <property type="evidence" value="ECO:0007669"/>
    <property type="project" value="TreeGrafter"/>
</dbReference>
<name>A0A939DMW8_9ALTE</name>
<protein>
    <recommendedName>
        <fullName evidence="3">Lipoprotein</fullName>
    </recommendedName>
</protein>
<sequence length="618" mass="66550">MQTGAPDTFAHSTQGSILVAESGLSLYFFANDVEGQSACLGAEDDPAGGTNDPESCAGVWPPLLAADSAQALPDSQDMHQWQMVTRNDGTQQWAYLGYPVYLYSGDSAQGDINGEGINNVWHLARPTPVKQAQVGGLSSQVANGTVRTLSLSGDALETVRQEKDGFSLYLFDNDPIATSTCTSESCMGNWPPLIADAQAKAEAELTLEVQDNEFVQWSFRGKPLYLFSGDQQPGEANGDGVANLWHLATLEPAIMRTQEDSTRLSATGLVQIATSDMTPTQMDKDQFTLYTFDNDEQLISNCSGDCLDNWPAFLAKEGDEDIGAFSRFDRGEGLMQWAYQGMPLYFFAGDSQKGQANGDGVGGVWHAVQPTTQIGEEDATLGATLTVQGTVSVLLNNGDDSFSAQLQDKSGFQLYTFDNDTEGTSLCTSLSCMNNWPALLAQAGDQATAPYSIFTRADGLDQWAINGKPLYFFAGDESAADTNGEAVGSVWWAARPTPVRVRNHEAHGPGLVSTPGVLPSQGHSADDLEGLSLYFFLEDTQGSGESTCFTGCVNVWPPLYASSSDQAFGEFEIIERTESGGEQTLQWTYKGWPLYFYIGDSQPGDVTGVYGTWVIAQP</sequence>
<dbReference type="PANTHER" id="PTHR39335">
    <property type="entry name" value="BLL4220 PROTEIN"/>
    <property type="match status" value="1"/>
</dbReference>
<organism evidence="1 2">
    <name type="scientific">Bowmanella dokdonensis</name>
    <dbReference type="NCBI Taxonomy" id="751969"/>
    <lineage>
        <taxon>Bacteria</taxon>
        <taxon>Pseudomonadati</taxon>
        <taxon>Pseudomonadota</taxon>
        <taxon>Gammaproteobacteria</taxon>
        <taxon>Alteromonadales</taxon>
        <taxon>Alteromonadaceae</taxon>
        <taxon>Bowmanella</taxon>
    </lineage>
</organism>
<accession>A0A939DMW8</accession>
<dbReference type="AlphaFoldDB" id="A0A939DMW8"/>
<proteinExistence type="predicted"/>
<keyword evidence="2" id="KW-1185">Reference proteome</keyword>
<dbReference type="InterPro" id="IPR005297">
    <property type="entry name" value="Lipoprotein_repeat"/>
</dbReference>
<evidence type="ECO:0008006" key="3">
    <source>
        <dbReference type="Google" id="ProtNLM"/>
    </source>
</evidence>
<evidence type="ECO:0000313" key="2">
    <source>
        <dbReference type="Proteomes" id="UP000664654"/>
    </source>
</evidence>
<dbReference type="Pfam" id="PF03640">
    <property type="entry name" value="Lipoprotein_15"/>
    <property type="match status" value="7"/>
</dbReference>
<dbReference type="PANTHER" id="PTHR39335:SF1">
    <property type="entry name" value="BLL4220 PROTEIN"/>
    <property type="match status" value="1"/>
</dbReference>